<accession>A0A5E4NCG7</accession>
<feature type="transmembrane region" description="Helical" evidence="2">
    <location>
        <begin position="98"/>
        <end position="119"/>
    </location>
</feature>
<proteinExistence type="predicted"/>
<dbReference type="EMBL" id="CABPRJ010001901">
    <property type="protein sequence ID" value="VVC40156.1"/>
    <property type="molecule type" value="Genomic_DNA"/>
</dbReference>
<dbReference type="AlphaFoldDB" id="A0A5E4NCG7"/>
<keyword evidence="4" id="KW-1185">Reference proteome</keyword>
<protein>
    <submittedName>
        <fullName evidence="3">Uncharacterized protein</fullName>
    </submittedName>
</protein>
<dbReference type="OrthoDB" id="7676846at2759"/>
<keyword evidence="2" id="KW-0812">Transmembrane</keyword>
<gene>
    <name evidence="3" type="ORF">CINCED_3A011710</name>
</gene>
<name>A0A5E4NCG7_9HEMI</name>
<feature type="compositionally biased region" description="Basic residues" evidence="1">
    <location>
        <begin position="164"/>
        <end position="173"/>
    </location>
</feature>
<reference evidence="3 4" key="1">
    <citation type="submission" date="2019-08" db="EMBL/GenBank/DDBJ databases">
        <authorList>
            <person name="Alioto T."/>
            <person name="Alioto T."/>
            <person name="Gomez Garrido J."/>
        </authorList>
    </citation>
    <scope>NUCLEOTIDE SEQUENCE [LARGE SCALE GENOMIC DNA]</scope>
</reference>
<feature type="region of interest" description="Disordered" evidence="1">
    <location>
        <begin position="150"/>
        <end position="173"/>
    </location>
</feature>
<sequence>MNILRVGISFSLVCCLNGLKKENIFFNEEFMDLEALPLEKLLKMKQELRIKDDYWPSSLPHSSRRTGVTADGQPIAMALQRRTDFVMGSLAGSSVRTAFQMSLTVLSFLAFGGYVIGLVTQNMRKPQQDGNGGSGLTAPQPLKTVIVNQNSRRPWRPTTSVNFSRRKISRRST</sequence>
<evidence type="ECO:0000313" key="4">
    <source>
        <dbReference type="Proteomes" id="UP000325440"/>
    </source>
</evidence>
<keyword evidence="2" id="KW-0472">Membrane</keyword>
<evidence type="ECO:0000256" key="1">
    <source>
        <dbReference type="SAM" id="MobiDB-lite"/>
    </source>
</evidence>
<keyword evidence="2" id="KW-1133">Transmembrane helix</keyword>
<dbReference type="Proteomes" id="UP000325440">
    <property type="component" value="Unassembled WGS sequence"/>
</dbReference>
<evidence type="ECO:0000313" key="3">
    <source>
        <dbReference type="EMBL" id="VVC40156.1"/>
    </source>
</evidence>
<evidence type="ECO:0000256" key="2">
    <source>
        <dbReference type="SAM" id="Phobius"/>
    </source>
</evidence>
<feature type="compositionally biased region" description="Polar residues" evidence="1">
    <location>
        <begin position="150"/>
        <end position="163"/>
    </location>
</feature>
<organism evidence="3 4">
    <name type="scientific">Cinara cedri</name>
    <dbReference type="NCBI Taxonomy" id="506608"/>
    <lineage>
        <taxon>Eukaryota</taxon>
        <taxon>Metazoa</taxon>
        <taxon>Ecdysozoa</taxon>
        <taxon>Arthropoda</taxon>
        <taxon>Hexapoda</taxon>
        <taxon>Insecta</taxon>
        <taxon>Pterygota</taxon>
        <taxon>Neoptera</taxon>
        <taxon>Paraneoptera</taxon>
        <taxon>Hemiptera</taxon>
        <taxon>Sternorrhyncha</taxon>
        <taxon>Aphidomorpha</taxon>
        <taxon>Aphidoidea</taxon>
        <taxon>Aphididae</taxon>
        <taxon>Lachninae</taxon>
        <taxon>Cinara</taxon>
    </lineage>
</organism>